<reference evidence="1 2" key="1">
    <citation type="submission" date="2014-04" db="EMBL/GenBank/DDBJ databases">
        <authorList>
            <consortium name="DOE Joint Genome Institute"/>
            <person name="Kuo A."/>
            <person name="Tarkka M."/>
            <person name="Buscot F."/>
            <person name="Kohler A."/>
            <person name="Nagy L.G."/>
            <person name="Floudas D."/>
            <person name="Copeland A."/>
            <person name="Barry K.W."/>
            <person name="Cichocki N."/>
            <person name="Veneault-Fourrey C."/>
            <person name="LaButti K."/>
            <person name="Lindquist E.A."/>
            <person name="Lipzen A."/>
            <person name="Lundell T."/>
            <person name="Morin E."/>
            <person name="Murat C."/>
            <person name="Sun H."/>
            <person name="Tunlid A."/>
            <person name="Henrissat B."/>
            <person name="Grigoriev I.V."/>
            <person name="Hibbett D.S."/>
            <person name="Martin F."/>
            <person name="Nordberg H.P."/>
            <person name="Cantor M.N."/>
            <person name="Hua S.X."/>
        </authorList>
    </citation>
    <scope>NUCLEOTIDE SEQUENCE [LARGE SCALE GENOMIC DNA]</scope>
    <source>
        <strain evidence="1 2">F 1598</strain>
    </source>
</reference>
<dbReference type="AlphaFoldDB" id="A0A0C3GF55"/>
<dbReference type="Proteomes" id="UP000054166">
    <property type="component" value="Unassembled WGS sequence"/>
</dbReference>
<name>A0A0C3GF55_PILCF</name>
<gene>
    <name evidence="1" type="ORF">PILCRDRAFT_2528</name>
</gene>
<evidence type="ECO:0000313" key="1">
    <source>
        <dbReference type="EMBL" id="KIM89281.1"/>
    </source>
</evidence>
<evidence type="ECO:0000313" key="2">
    <source>
        <dbReference type="Proteomes" id="UP000054166"/>
    </source>
</evidence>
<dbReference type="InParanoid" id="A0A0C3GF55"/>
<sequence>MSLLSSCTLRKLEIEDGLDEYEDSTHIAHFLQATPALEELHLQGPSYPWVMADLLHLLTCCPNTDVLVPALEALEISSLPIPCSSSTSMIESRWWIVKEDGSGGARLKRLQFKMSVSEDWSVDAENLNRLRKCRQEGMVISIISGHDYCQKDLLDIPLDLA</sequence>
<dbReference type="EMBL" id="KN832975">
    <property type="protein sequence ID" value="KIM89281.1"/>
    <property type="molecule type" value="Genomic_DNA"/>
</dbReference>
<protein>
    <submittedName>
        <fullName evidence="1">Uncharacterized protein</fullName>
    </submittedName>
</protein>
<proteinExistence type="predicted"/>
<organism evidence="1 2">
    <name type="scientific">Piloderma croceum (strain F 1598)</name>
    <dbReference type="NCBI Taxonomy" id="765440"/>
    <lineage>
        <taxon>Eukaryota</taxon>
        <taxon>Fungi</taxon>
        <taxon>Dikarya</taxon>
        <taxon>Basidiomycota</taxon>
        <taxon>Agaricomycotina</taxon>
        <taxon>Agaricomycetes</taxon>
        <taxon>Agaricomycetidae</taxon>
        <taxon>Atheliales</taxon>
        <taxon>Atheliaceae</taxon>
        <taxon>Piloderma</taxon>
    </lineage>
</organism>
<reference evidence="2" key="2">
    <citation type="submission" date="2015-01" db="EMBL/GenBank/DDBJ databases">
        <title>Evolutionary Origins and Diversification of the Mycorrhizal Mutualists.</title>
        <authorList>
            <consortium name="DOE Joint Genome Institute"/>
            <consortium name="Mycorrhizal Genomics Consortium"/>
            <person name="Kohler A."/>
            <person name="Kuo A."/>
            <person name="Nagy L.G."/>
            <person name="Floudas D."/>
            <person name="Copeland A."/>
            <person name="Barry K.W."/>
            <person name="Cichocki N."/>
            <person name="Veneault-Fourrey C."/>
            <person name="LaButti K."/>
            <person name="Lindquist E.A."/>
            <person name="Lipzen A."/>
            <person name="Lundell T."/>
            <person name="Morin E."/>
            <person name="Murat C."/>
            <person name="Riley R."/>
            <person name="Ohm R."/>
            <person name="Sun H."/>
            <person name="Tunlid A."/>
            <person name="Henrissat B."/>
            <person name="Grigoriev I.V."/>
            <person name="Hibbett D.S."/>
            <person name="Martin F."/>
        </authorList>
    </citation>
    <scope>NUCLEOTIDE SEQUENCE [LARGE SCALE GENOMIC DNA]</scope>
    <source>
        <strain evidence="2">F 1598</strain>
    </source>
</reference>
<accession>A0A0C3GF55</accession>
<keyword evidence="2" id="KW-1185">Reference proteome</keyword>
<dbReference type="HOGENOM" id="CLU_1644353_0_0_1"/>